<dbReference type="SUPFAM" id="SSF56672">
    <property type="entry name" value="DNA/RNA polymerases"/>
    <property type="match status" value="1"/>
</dbReference>
<reference evidence="2" key="1">
    <citation type="submission" date="2023-04" db="EMBL/GenBank/DDBJ databases">
        <title>Phytophthora fragariaefolia NBRC 109709.</title>
        <authorList>
            <person name="Ichikawa N."/>
            <person name="Sato H."/>
            <person name="Tonouchi N."/>
        </authorList>
    </citation>
    <scope>NUCLEOTIDE SEQUENCE</scope>
    <source>
        <strain evidence="2">NBRC 109709</strain>
    </source>
</reference>
<dbReference type="InterPro" id="IPR043128">
    <property type="entry name" value="Rev_trsase/Diguanyl_cyclase"/>
</dbReference>
<evidence type="ECO:0000259" key="1">
    <source>
        <dbReference type="Pfam" id="PF00078"/>
    </source>
</evidence>
<keyword evidence="3" id="KW-1185">Reference proteome</keyword>
<dbReference type="OrthoDB" id="117261at2759"/>
<proteinExistence type="predicted"/>
<accession>A0A9W7D8V9</accession>
<dbReference type="CDD" id="cd01647">
    <property type="entry name" value="RT_LTR"/>
    <property type="match status" value="1"/>
</dbReference>
<dbReference type="AlphaFoldDB" id="A0A9W7D8V9"/>
<comment type="caution">
    <text evidence="2">The sequence shown here is derived from an EMBL/GenBank/DDBJ whole genome shotgun (WGS) entry which is preliminary data.</text>
</comment>
<evidence type="ECO:0000313" key="3">
    <source>
        <dbReference type="Proteomes" id="UP001165121"/>
    </source>
</evidence>
<feature type="domain" description="Reverse transcriptase" evidence="1">
    <location>
        <begin position="309"/>
        <end position="425"/>
    </location>
</feature>
<sequence>MPKPRTEEHLLLAPTLVKVCNGSIRVPVLSLAGRTTKLPSRETLGTWLPSNEEMEVLETTGELDREQVKGWLASIRRAQAEPLSNEKVLELGDMGDEDKELMLNLLRCPAGPSFLDDVPNILPRVRPEFSTLPPGTSYTPAREGEDQPVLSLAGRTTKLPSRETLGTWLPSNEEMEVLETTGELDREQVKGWLASIRRAQAEPLSNEKVLELGDMGDEDKELMLNLLRWYPALLEPRKGCPPATTLDIEHEIHTGNEAPIKVRALRHAQLEHEVIDKALDEMLDGGVVEEGHGARGFPVVLVKKKDGSADSSLDIHTGYWQVPVAAKDRDKTAFVTRRVLFQFVRMPFGFANAPGTFQRMMDTILRGMAWLCCLVYLDDVNIFTKGDVARPVVELATVLEILSRAGLSLKASKCSFGTTRLEYLRHELDTLSVMGHTHNS</sequence>
<dbReference type="Proteomes" id="UP001165121">
    <property type="component" value="Unassembled WGS sequence"/>
</dbReference>
<dbReference type="InterPro" id="IPR043502">
    <property type="entry name" value="DNA/RNA_pol_sf"/>
</dbReference>
<name>A0A9W7D8V9_9STRA</name>
<dbReference type="InterPro" id="IPR053134">
    <property type="entry name" value="RNA-dir_DNA_polymerase"/>
</dbReference>
<dbReference type="Pfam" id="PF00078">
    <property type="entry name" value="RVT_1"/>
    <property type="match status" value="1"/>
</dbReference>
<dbReference type="Gene3D" id="3.30.70.270">
    <property type="match status" value="1"/>
</dbReference>
<protein>
    <submittedName>
        <fullName evidence="2">Unnamed protein product</fullName>
    </submittedName>
</protein>
<dbReference type="Gene3D" id="3.10.10.10">
    <property type="entry name" value="HIV Type 1 Reverse Transcriptase, subunit A, domain 1"/>
    <property type="match status" value="2"/>
</dbReference>
<dbReference type="PANTHER" id="PTHR24559:SF444">
    <property type="entry name" value="REVERSE TRANSCRIPTASE DOMAIN-CONTAINING PROTEIN"/>
    <property type="match status" value="1"/>
</dbReference>
<evidence type="ECO:0000313" key="2">
    <source>
        <dbReference type="EMBL" id="GMF58171.1"/>
    </source>
</evidence>
<dbReference type="EMBL" id="BSXT01004539">
    <property type="protein sequence ID" value="GMF58171.1"/>
    <property type="molecule type" value="Genomic_DNA"/>
</dbReference>
<dbReference type="PANTHER" id="PTHR24559">
    <property type="entry name" value="TRANSPOSON TY3-I GAG-POL POLYPROTEIN"/>
    <property type="match status" value="1"/>
</dbReference>
<organism evidence="2 3">
    <name type="scientific">Phytophthora fragariaefolia</name>
    <dbReference type="NCBI Taxonomy" id="1490495"/>
    <lineage>
        <taxon>Eukaryota</taxon>
        <taxon>Sar</taxon>
        <taxon>Stramenopiles</taxon>
        <taxon>Oomycota</taxon>
        <taxon>Peronosporomycetes</taxon>
        <taxon>Peronosporales</taxon>
        <taxon>Peronosporaceae</taxon>
        <taxon>Phytophthora</taxon>
    </lineage>
</organism>
<gene>
    <name evidence="2" type="ORF">Pfra01_002496400</name>
</gene>
<dbReference type="InterPro" id="IPR000477">
    <property type="entry name" value="RT_dom"/>
</dbReference>